<dbReference type="GO" id="GO:0003938">
    <property type="term" value="F:IMP dehydrogenase activity"/>
    <property type="evidence" value="ECO:0007669"/>
    <property type="project" value="UniProtKB-EC"/>
</dbReference>
<evidence type="ECO:0000313" key="8">
    <source>
        <dbReference type="Proteomes" id="UP001283212"/>
    </source>
</evidence>
<feature type="binding site" evidence="4">
    <location>
        <position position="158"/>
    </location>
    <ligand>
        <name>Zn(2+)</name>
        <dbReference type="ChEBI" id="CHEBI:29105"/>
    </ligand>
</feature>
<gene>
    <name evidence="7" type="primary">impdh_2</name>
    <name evidence="7" type="ORF">McpCs1_00780</name>
</gene>
<keyword evidence="2" id="KW-0486">Methionine biosynthesis</keyword>
<dbReference type="AlphaFoldDB" id="A0AAE4MEC1"/>
<evidence type="ECO:0000259" key="5">
    <source>
        <dbReference type="PROSITE" id="PS51371"/>
    </source>
</evidence>
<sequence>MRTNTEIPENRRGIRLIDIMQPNPTTISVGSTTDKAAALMCCDDVGSCIVTQSGIPKGIVTEQDFNCKVMAKNLLPGSVRVEDVMSSPLITVSEEMTVSEAAKKMIAHKVRRLPVTNAKGTVTGMVTVRDLLGVTNEINEIMSELLVINRPDDRFGTCAVCGAMAADLVPIDGNLVCQNCREQERI</sequence>
<feature type="domain" description="ACP-type MB" evidence="6">
    <location>
        <begin position="153"/>
        <end position="186"/>
    </location>
</feature>
<keyword evidence="2" id="KW-0028">Amino-acid biosynthesis</keyword>
<dbReference type="Gene3D" id="3.10.580.10">
    <property type="entry name" value="CBS-domain"/>
    <property type="match status" value="1"/>
</dbReference>
<dbReference type="Pfam" id="PF00571">
    <property type="entry name" value="CBS"/>
    <property type="match status" value="1"/>
</dbReference>
<feature type="binding site" evidence="4">
    <location>
        <position position="177"/>
    </location>
    <ligand>
        <name>Fe cation</name>
        <dbReference type="ChEBI" id="CHEBI:24875"/>
    </ligand>
</feature>
<dbReference type="PROSITE" id="PS51371">
    <property type="entry name" value="CBS"/>
    <property type="match status" value="1"/>
</dbReference>
<feature type="binding site" evidence="4">
    <location>
        <position position="180"/>
    </location>
    <ligand>
        <name>Zn(2+)</name>
        <dbReference type="ChEBI" id="CHEBI:29105"/>
    </ligand>
</feature>
<dbReference type="EMBL" id="JAWDKB010000001">
    <property type="protein sequence ID" value="MDV0442734.1"/>
    <property type="molecule type" value="Genomic_DNA"/>
</dbReference>
<dbReference type="InterPro" id="IPR044065">
    <property type="entry name" value="ACP_MB"/>
</dbReference>
<evidence type="ECO:0000313" key="7">
    <source>
        <dbReference type="EMBL" id="MDV0442734.1"/>
    </source>
</evidence>
<feature type="binding site" evidence="4">
    <location>
        <position position="180"/>
    </location>
    <ligand>
        <name>Fe cation</name>
        <dbReference type="ChEBI" id="CHEBI:24875"/>
    </ligand>
</feature>
<feature type="binding site" evidence="4">
    <location>
        <position position="161"/>
    </location>
    <ligand>
        <name>Zn(2+)</name>
        <dbReference type="ChEBI" id="CHEBI:29105"/>
    </ligand>
</feature>
<dbReference type="SMART" id="SM00116">
    <property type="entry name" value="CBS"/>
    <property type="match status" value="2"/>
</dbReference>
<dbReference type="GO" id="GO:0046872">
    <property type="term" value="F:metal ion binding"/>
    <property type="evidence" value="ECO:0007669"/>
    <property type="project" value="UniProtKB-KW"/>
</dbReference>
<dbReference type="InterPro" id="IPR000644">
    <property type="entry name" value="CBS_dom"/>
</dbReference>
<dbReference type="PROSITE" id="PS51901">
    <property type="entry name" value="ACP_MB"/>
    <property type="match status" value="1"/>
</dbReference>
<evidence type="ECO:0000259" key="6">
    <source>
        <dbReference type="PROSITE" id="PS51901"/>
    </source>
</evidence>
<evidence type="ECO:0000256" key="1">
    <source>
        <dbReference type="ARBA" id="ARBA00023122"/>
    </source>
</evidence>
<reference evidence="7 8" key="1">
    <citation type="submission" date="2023-06" db="EMBL/GenBank/DDBJ databases">
        <title>Genome sequence of Methancorpusculaceae sp. Cs1.</title>
        <authorList>
            <person name="Protasov E."/>
            <person name="Platt K."/>
            <person name="Poehlein A."/>
            <person name="Daniel R."/>
            <person name="Brune A."/>
        </authorList>
    </citation>
    <scope>NUCLEOTIDE SEQUENCE [LARGE SCALE GENOMIC DNA]</scope>
    <source>
        <strain evidence="7 8">Cs1</strain>
    </source>
</reference>
<accession>A0AAE4MEC1</accession>
<keyword evidence="7" id="KW-0560">Oxidoreductase</keyword>
<feature type="binding site" evidence="4">
    <location>
        <position position="177"/>
    </location>
    <ligand>
        <name>Zn(2+)</name>
        <dbReference type="ChEBI" id="CHEBI:29105"/>
    </ligand>
</feature>
<dbReference type="PANTHER" id="PTHR43080">
    <property type="entry name" value="CBS DOMAIN-CONTAINING PROTEIN CBSX3, MITOCHONDRIAL"/>
    <property type="match status" value="1"/>
</dbReference>
<dbReference type="InterPro" id="IPR051257">
    <property type="entry name" value="Diverse_CBS-Domain"/>
</dbReference>
<comment type="caution">
    <text evidence="7">The sequence shown here is derived from an EMBL/GenBank/DDBJ whole genome shotgun (WGS) entry which is preliminary data.</text>
</comment>
<keyword evidence="4" id="KW-0408">Iron</keyword>
<dbReference type="Proteomes" id="UP001283212">
    <property type="component" value="Unassembled WGS sequence"/>
</dbReference>
<dbReference type="InterPro" id="IPR046342">
    <property type="entry name" value="CBS_dom_sf"/>
</dbReference>
<keyword evidence="4" id="KW-0862">Zinc</keyword>
<proteinExistence type="predicted"/>
<keyword evidence="4" id="KW-0479">Metal-binding</keyword>
<dbReference type="PANTHER" id="PTHR43080:SF2">
    <property type="entry name" value="CBS DOMAIN-CONTAINING PROTEIN"/>
    <property type="match status" value="1"/>
</dbReference>
<keyword evidence="1 3" id="KW-0129">CBS domain</keyword>
<feature type="binding site" evidence="4">
    <location>
        <position position="161"/>
    </location>
    <ligand>
        <name>Fe cation</name>
        <dbReference type="ChEBI" id="CHEBI:24875"/>
    </ligand>
</feature>
<dbReference type="RefSeq" id="WP_338095283.1">
    <property type="nucleotide sequence ID" value="NZ_JAWDKB010000001.1"/>
</dbReference>
<evidence type="ECO:0000256" key="4">
    <source>
        <dbReference type="PROSITE-ProRule" id="PRU01249"/>
    </source>
</evidence>
<name>A0AAE4MEC1_9EURY</name>
<feature type="domain" description="CBS" evidence="5">
    <location>
        <begin position="85"/>
        <end position="141"/>
    </location>
</feature>
<organism evidence="7 8">
    <name type="scientific">Methanorbis rubei</name>
    <dbReference type="NCBI Taxonomy" id="3028300"/>
    <lineage>
        <taxon>Archaea</taxon>
        <taxon>Methanobacteriati</taxon>
        <taxon>Methanobacteriota</taxon>
        <taxon>Stenosarchaea group</taxon>
        <taxon>Methanomicrobia</taxon>
        <taxon>Methanomicrobiales</taxon>
        <taxon>Methanocorpusculaceae</taxon>
        <taxon>Methanorbis</taxon>
    </lineage>
</organism>
<feature type="binding site" evidence="4">
    <location>
        <position position="158"/>
    </location>
    <ligand>
        <name>Fe cation</name>
        <dbReference type="ChEBI" id="CHEBI:24875"/>
    </ligand>
</feature>
<evidence type="ECO:0000256" key="3">
    <source>
        <dbReference type="PROSITE-ProRule" id="PRU00703"/>
    </source>
</evidence>
<keyword evidence="8" id="KW-1185">Reference proteome</keyword>
<protein>
    <submittedName>
        <fullName evidence="7">Inosine-5'-monophosphate dehydrogenase</fullName>
        <ecNumber evidence="7">1.1.1.205</ecNumber>
    </submittedName>
</protein>
<evidence type="ECO:0000256" key="2">
    <source>
        <dbReference type="ARBA" id="ARBA00023167"/>
    </source>
</evidence>
<dbReference type="GO" id="GO:0009086">
    <property type="term" value="P:methionine biosynthetic process"/>
    <property type="evidence" value="ECO:0007669"/>
    <property type="project" value="UniProtKB-KW"/>
</dbReference>
<dbReference type="EC" id="1.1.1.205" evidence="7"/>
<dbReference type="SUPFAM" id="SSF54631">
    <property type="entry name" value="CBS-domain pair"/>
    <property type="match status" value="1"/>
</dbReference>